<feature type="domain" description="ATP-grasp" evidence="5">
    <location>
        <begin position="80"/>
        <end position="281"/>
    </location>
</feature>
<dbReference type="GO" id="GO:0046872">
    <property type="term" value="F:metal ion binding"/>
    <property type="evidence" value="ECO:0007669"/>
    <property type="project" value="InterPro"/>
</dbReference>
<accession>A0A662DC56</accession>
<dbReference type="GO" id="GO:0005524">
    <property type="term" value="F:ATP binding"/>
    <property type="evidence" value="ECO:0007669"/>
    <property type="project" value="UniProtKB-UniRule"/>
</dbReference>
<evidence type="ECO:0000313" key="7">
    <source>
        <dbReference type="Proteomes" id="UP000280417"/>
    </source>
</evidence>
<dbReference type="GO" id="GO:0016874">
    <property type="term" value="F:ligase activity"/>
    <property type="evidence" value="ECO:0007669"/>
    <property type="project" value="UniProtKB-KW"/>
</dbReference>
<organism evidence="6 7">
    <name type="scientific">Aerophobetes bacterium</name>
    <dbReference type="NCBI Taxonomy" id="2030807"/>
    <lineage>
        <taxon>Bacteria</taxon>
        <taxon>Candidatus Aerophobota</taxon>
    </lineage>
</organism>
<proteinExistence type="predicted"/>
<evidence type="ECO:0000256" key="4">
    <source>
        <dbReference type="PROSITE-ProRule" id="PRU00409"/>
    </source>
</evidence>
<dbReference type="Pfam" id="PF02655">
    <property type="entry name" value="ATP-grasp_3"/>
    <property type="match status" value="1"/>
</dbReference>
<feature type="non-terminal residue" evidence="6">
    <location>
        <position position="319"/>
    </location>
</feature>
<keyword evidence="2 4" id="KW-0547">Nucleotide-binding</keyword>
<dbReference type="Gene3D" id="3.30.470.20">
    <property type="entry name" value="ATP-grasp fold, B domain"/>
    <property type="match status" value="1"/>
</dbReference>
<evidence type="ECO:0000256" key="2">
    <source>
        <dbReference type="ARBA" id="ARBA00022741"/>
    </source>
</evidence>
<comment type="caution">
    <text evidence="6">The sequence shown here is derived from an EMBL/GenBank/DDBJ whole genome shotgun (WGS) entry which is preliminary data.</text>
</comment>
<dbReference type="InterPro" id="IPR023890">
    <property type="entry name" value="Pyrrolys_PylC"/>
</dbReference>
<dbReference type="AlphaFoldDB" id="A0A662DC56"/>
<dbReference type="PROSITE" id="PS50975">
    <property type="entry name" value="ATP_GRASP"/>
    <property type="match status" value="1"/>
</dbReference>
<dbReference type="Gene3D" id="3.40.50.720">
    <property type="entry name" value="NAD(P)-binding Rossmann-like Domain"/>
    <property type="match status" value="1"/>
</dbReference>
<dbReference type="PANTHER" id="PTHR43055">
    <property type="entry name" value="FORMATE-DEPENDENT PHOSPHORIBOSYLGLYCINAMIDE FORMYLTRANSFERASE"/>
    <property type="match status" value="1"/>
</dbReference>
<dbReference type="GO" id="GO:0071524">
    <property type="term" value="P:pyrrolysine biosynthetic process"/>
    <property type="evidence" value="ECO:0007669"/>
    <property type="project" value="InterPro"/>
</dbReference>
<reference evidence="6 7" key="1">
    <citation type="submission" date="2018-06" db="EMBL/GenBank/DDBJ databases">
        <title>Extensive metabolic versatility and redundancy in microbially diverse, dynamic hydrothermal sediments.</title>
        <authorList>
            <person name="Dombrowski N."/>
            <person name="Teske A."/>
            <person name="Baker B.J."/>
        </authorList>
    </citation>
    <scope>NUCLEOTIDE SEQUENCE [LARGE SCALE GENOMIC DNA]</scope>
    <source>
        <strain evidence="6">B3_G15</strain>
    </source>
</reference>
<dbReference type="Proteomes" id="UP000280417">
    <property type="component" value="Unassembled WGS sequence"/>
</dbReference>
<dbReference type="InterPro" id="IPR003806">
    <property type="entry name" value="ATP-grasp_PylC-type"/>
</dbReference>
<dbReference type="SUPFAM" id="SSF56059">
    <property type="entry name" value="Glutathione synthetase ATP-binding domain-like"/>
    <property type="match status" value="1"/>
</dbReference>
<gene>
    <name evidence="6" type="primary">pylC</name>
    <name evidence="6" type="ORF">DRJ04_07745</name>
</gene>
<evidence type="ECO:0000259" key="5">
    <source>
        <dbReference type="PROSITE" id="PS50975"/>
    </source>
</evidence>
<evidence type="ECO:0000256" key="3">
    <source>
        <dbReference type="ARBA" id="ARBA00022840"/>
    </source>
</evidence>
<dbReference type="Pfam" id="PF21360">
    <property type="entry name" value="PylC-like_N"/>
    <property type="match status" value="1"/>
</dbReference>
<name>A0A662DC56_UNCAE</name>
<evidence type="ECO:0000313" key="6">
    <source>
        <dbReference type="EMBL" id="RLE11596.1"/>
    </source>
</evidence>
<dbReference type="InterPro" id="IPR011761">
    <property type="entry name" value="ATP-grasp"/>
</dbReference>
<dbReference type="PANTHER" id="PTHR43055:SF1">
    <property type="entry name" value="FORMATE-DEPENDENT PHOSPHORIBOSYLGLYCINAMIDE FORMYLTRANSFERASE"/>
    <property type="match status" value="1"/>
</dbReference>
<dbReference type="GO" id="GO:0005829">
    <property type="term" value="C:cytosol"/>
    <property type="evidence" value="ECO:0007669"/>
    <property type="project" value="TreeGrafter"/>
</dbReference>
<evidence type="ECO:0000256" key="1">
    <source>
        <dbReference type="ARBA" id="ARBA00022598"/>
    </source>
</evidence>
<keyword evidence="3 4" id="KW-0067">ATP-binding</keyword>
<protein>
    <submittedName>
        <fullName evidence="6">3-methylornithine--L-lysine ligase PylC</fullName>
    </submittedName>
</protein>
<dbReference type="NCBIfam" id="TIGR03909">
    <property type="entry name" value="pyrrolys_PylC"/>
    <property type="match status" value="1"/>
</dbReference>
<sequence>MGVAVVGGKLQGVEATYLAHKAGWEVILIDKDSKVPAAGLCDIFYQLDIAAETSGLSSVIKTVDLVIPALEDTVALERLRKSTAREDIPLAYDAAAYAVSSSKKKSNALFAELGIQMPQSWPECNFPLVVKPSASSGSKGVRKIRNMEGLTTFLQKAGPKLDDWVIQEFLEGPAYSLEVIGFNDNYVVFQPTEIEVDSHYDSKRVFAPAKLSQIADKQFREISIKIAKALNLTGIMDIEVILHNGTLKVLEIDARLPSQTPTVVNKSTGVNMLTFLYDVFVRHSVPVVSGIDCEKGVVYEHIKVSQGVLEVAGEHIMSE</sequence>
<keyword evidence="1 6" id="KW-0436">Ligase</keyword>
<dbReference type="EMBL" id="QMQA01000236">
    <property type="protein sequence ID" value="RLE11596.1"/>
    <property type="molecule type" value="Genomic_DNA"/>
</dbReference>
<dbReference type="InterPro" id="IPR048764">
    <property type="entry name" value="PylC_N"/>
</dbReference>